<evidence type="ECO:0000313" key="5">
    <source>
        <dbReference type="Proteomes" id="UP000596742"/>
    </source>
</evidence>
<dbReference type="PANTHER" id="PTHR11412">
    <property type="entry name" value="MACROGLOBULIN / COMPLEMENT"/>
    <property type="match status" value="1"/>
</dbReference>
<sequence>MVTVPKTIRIGIDIDVAITVFMRLPEKLNIVTLFKTSSLKTIAGASRSFRGKPVQFRVFGLKPSLKVIQHPLDVVIFDTLGNRVKQYLKVTDDYGVFGGFLQLSSVTKLGDWRIQVSQSGSKETKTFAVEEYELPKFEVKVSLLNPPLKEDNNFVIRVTAIYTFGKPVEGIAVIQIKSSSSWVKDIYLEKNIKIHGKVDVRISTWDLYPQFGEYYRIFAKVNETVTGKDANDTEDFHFESDPWQARFSPGIPSTFKPGLTYTIIVKIEKSDGSRIKHTKEKAKLILSYDYSIIENKRTRTEKKVFFNKDVSINKNGAIIQQVSFPAIANSGRIYASISTLALY</sequence>
<name>A0A8B6F767_MYTGA</name>
<dbReference type="Proteomes" id="UP000596742">
    <property type="component" value="Unassembled WGS sequence"/>
</dbReference>
<dbReference type="OrthoDB" id="9998011at2759"/>
<dbReference type="InterPro" id="IPR013783">
    <property type="entry name" value="Ig-like_fold"/>
</dbReference>
<feature type="domain" description="Macroglobulin" evidence="3">
    <location>
        <begin position="131"/>
        <end position="204"/>
    </location>
</feature>
<evidence type="ECO:0000256" key="1">
    <source>
        <dbReference type="ARBA" id="ARBA00022729"/>
    </source>
</evidence>
<dbReference type="EMBL" id="UYJE01006285">
    <property type="protein sequence ID" value="VDI44668.1"/>
    <property type="molecule type" value="Genomic_DNA"/>
</dbReference>
<gene>
    <name evidence="4" type="ORF">MGAL_10B076550</name>
</gene>
<dbReference type="Pfam" id="PF17791">
    <property type="entry name" value="MG3"/>
    <property type="match status" value="1"/>
</dbReference>
<protein>
    <recommendedName>
        <fullName evidence="3">Macroglobulin domain-containing protein</fullName>
    </recommendedName>
</protein>
<organism evidence="4 5">
    <name type="scientific">Mytilus galloprovincialis</name>
    <name type="common">Mediterranean mussel</name>
    <dbReference type="NCBI Taxonomy" id="29158"/>
    <lineage>
        <taxon>Eukaryota</taxon>
        <taxon>Metazoa</taxon>
        <taxon>Spiralia</taxon>
        <taxon>Lophotrochozoa</taxon>
        <taxon>Mollusca</taxon>
        <taxon>Bivalvia</taxon>
        <taxon>Autobranchia</taxon>
        <taxon>Pteriomorphia</taxon>
        <taxon>Mytilida</taxon>
        <taxon>Mytiloidea</taxon>
        <taxon>Mytilidae</taxon>
        <taxon>Mytilinae</taxon>
        <taxon>Mytilus</taxon>
    </lineage>
</organism>
<accession>A0A8B6F767</accession>
<comment type="caution">
    <text evidence="4">The sequence shown here is derived from an EMBL/GenBank/DDBJ whole genome shotgun (WGS) entry which is preliminary data.</text>
</comment>
<dbReference type="InterPro" id="IPR050473">
    <property type="entry name" value="A2M/Complement_sys"/>
</dbReference>
<dbReference type="InterPro" id="IPR041555">
    <property type="entry name" value="MG3"/>
</dbReference>
<evidence type="ECO:0000313" key="4">
    <source>
        <dbReference type="EMBL" id="VDI44668.1"/>
    </source>
</evidence>
<keyword evidence="1" id="KW-0732">Signal</keyword>
<evidence type="ECO:0000259" key="3">
    <source>
        <dbReference type="Pfam" id="PF17791"/>
    </source>
</evidence>
<dbReference type="Gene3D" id="2.60.40.1940">
    <property type="match status" value="1"/>
</dbReference>
<proteinExistence type="predicted"/>
<keyword evidence="2" id="KW-0882">Thioester bond</keyword>
<dbReference type="AlphaFoldDB" id="A0A8B6F767"/>
<dbReference type="PANTHER" id="PTHR11412:SF136">
    <property type="entry name" value="CD109 ANTIGEN"/>
    <property type="match status" value="1"/>
</dbReference>
<reference evidence="4" key="1">
    <citation type="submission" date="2018-11" db="EMBL/GenBank/DDBJ databases">
        <authorList>
            <person name="Alioto T."/>
            <person name="Alioto T."/>
        </authorList>
    </citation>
    <scope>NUCLEOTIDE SEQUENCE</scope>
</reference>
<evidence type="ECO:0000256" key="2">
    <source>
        <dbReference type="ARBA" id="ARBA00022966"/>
    </source>
</evidence>
<dbReference type="Gene3D" id="2.60.40.10">
    <property type="entry name" value="Immunoglobulins"/>
    <property type="match status" value="1"/>
</dbReference>
<dbReference type="Gene3D" id="2.60.40.1930">
    <property type="match status" value="1"/>
</dbReference>
<keyword evidence="5" id="KW-1185">Reference proteome</keyword>